<dbReference type="OrthoDB" id="7341910at2"/>
<proteinExistence type="predicted"/>
<reference evidence="2 3" key="1">
    <citation type="submission" date="2016-12" db="EMBL/GenBank/DDBJ databases">
        <authorList>
            <person name="Song W.-J."/>
            <person name="Kurnit D.M."/>
        </authorList>
    </citation>
    <scope>NUCLEOTIDE SEQUENCE [LARGE SCALE GENOMIC DNA]</scope>
    <source>
        <strain evidence="2 3">DSM 19599</strain>
    </source>
</reference>
<dbReference type="EMBL" id="FRXO01000007">
    <property type="protein sequence ID" value="SHO66633.1"/>
    <property type="molecule type" value="Genomic_DNA"/>
</dbReference>
<name>A0A1M7ZP14_9HYPH</name>
<gene>
    <name evidence="2" type="ORF">SAMN02745172_03292</name>
</gene>
<sequence>MKTRLPALALALVAVPRCAMPYAIAGDDVRPVQRLDVSDEQAASKVRLPGEFSTVALDASLSFAAGTRVSYGIDAVAAMLDSSLPNTPGAKPSISITGAYARVAIR</sequence>
<dbReference type="AlphaFoldDB" id="A0A1M7ZP14"/>
<organism evidence="2 3">
    <name type="scientific">Pseudoxanthobacter soli DSM 19599</name>
    <dbReference type="NCBI Taxonomy" id="1123029"/>
    <lineage>
        <taxon>Bacteria</taxon>
        <taxon>Pseudomonadati</taxon>
        <taxon>Pseudomonadota</taxon>
        <taxon>Alphaproteobacteria</taxon>
        <taxon>Hyphomicrobiales</taxon>
        <taxon>Segnochrobactraceae</taxon>
        <taxon>Pseudoxanthobacter</taxon>
    </lineage>
</organism>
<evidence type="ECO:0000313" key="3">
    <source>
        <dbReference type="Proteomes" id="UP000186406"/>
    </source>
</evidence>
<protein>
    <submittedName>
        <fullName evidence="2">Uncharacterized protein</fullName>
    </submittedName>
</protein>
<feature type="signal peptide" evidence="1">
    <location>
        <begin position="1"/>
        <end position="25"/>
    </location>
</feature>
<keyword evidence="3" id="KW-1185">Reference proteome</keyword>
<evidence type="ECO:0000256" key="1">
    <source>
        <dbReference type="SAM" id="SignalP"/>
    </source>
</evidence>
<feature type="chain" id="PRO_5012975113" evidence="1">
    <location>
        <begin position="26"/>
        <end position="106"/>
    </location>
</feature>
<evidence type="ECO:0000313" key="2">
    <source>
        <dbReference type="EMBL" id="SHO66633.1"/>
    </source>
</evidence>
<dbReference type="Proteomes" id="UP000186406">
    <property type="component" value="Unassembled WGS sequence"/>
</dbReference>
<dbReference type="RefSeq" id="WP_073630700.1">
    <property type="nucleotide sequence ID" value="NZ_FRXO01000007.1"/>
</dbReference>
<keyword evidence="1" id="KW-0732">Signal</keyword>
<accession>A0A1M7ZP14</accession>